<dbReference type="PROSITE" id="PS01124">
    <property type="entry name" value="HTH_ARAC_FAMILY_2"/>
    <property type="match status" value="1"/>
</dbReference>
<dbReference type="RefSeq" id="WP_187256386.1">
    <property type="nucleotide sequence ID" value="NZ_JBHULF010000014.1"/>
</dbReference>
<dbReference type="InterPro" id="IPR018060">
    <property type="entry name" value="HTH_AraC"/>
</dbReference>
<dbReference type="PANTHER" id="PTHR43280">
    <property type="entry name" value="ARAC-FAMILY TRANSCRIPTIONAL REGULATOR"/>
    <property type="match status" value="1"/>
</dbReference>
<dbReference type="InterPro" id="IPR009057">
    <property type="entry name" value="Homeodomain-like_sf"/>
</dbReference>
<dbReference type="Gene3D" id="1.10.10.60">
    <property type="entry name" value="Homeodomain-like"/>
    <property type="match status" value="1"/>
</dbReference>
<dbReference type="Proteomes" id="UP000765802">
    <property type="component" value="Unassembled WGS sequence"/>
</dbReference>
<evidence type="ECO:0000313" key="6">
    <source>
        <dbReference type="Proteomes" id="UP000765802"/>
    </source>
</evidence>
<keyword evidence="3" id="KW-0804">Transcription</keyword>
<dbReference type="EMBL" id="MBUA01000012">
    <property type="protein sequence ID" value="MBC6491059.1"/>
    <property type="molecule type" value="Genomic_DNA"/>
</dbReference>
<name>A0ABR7M7R3_9BACT</name>
<organism evidence="5 6">
    <name type="scientific">Flavihumibacter stibioxidans</name>
    <dbReference type="NCBI Taxonomy" id="1834163"/>
    <lineage>
        <taxon>Bacteria</taxon>
        <taxon>Pseudomonadati</taxon>
        <taxon>Bacteroidota</taxon>
        <taxon>Chitinophagia</taxon>
        <taxon>Chitinophagales</taxon>
        <taxon>Chitinophagaceae</taxon>
        <taxon>Flavihumibacter</taxon>
    </lineage>
</organism>
<sequence length="130" mass="15505">MNSYYNSDPDHKHQWQLKFNQYHFDIDTEITDTTNRIIRVYCSSDLAKNIYTDLSRNSFFKWFREQFVVTPIEFINRERIKPAKQLVTDSRNSITSVSHQCGFSDVNYFVRLFKKSEGITPGIYQDCLNK</sequence>
<dbReference type="Pfam" id="PF12833">
    <property type="entry name" value="HTH_18"/>
    <property type="match status" value="1"/>
</dbReference>
<evidence type="ECO:0000256" key="1">
    <source>
        <dbReference type="ARBA" id="ARBA00023015"/>
    </source>
</evidence>
<dbReference type="SMART" id="SM00342">
    <property type="entry name" value="HTH_ARAC"/>
    <property type="match status" value="1"/>
</dbReference>
<comment type="caution">
    <text evidence="5">The sequence shown here is derived from an EMBL/GenBank/DDBJ whole genome shotgun (WGS) entry which is preliminary data.</text>
</comment>
<accession>A0ABR7M7R3</accession>
<protein>
    <recommendedName>
        <fullName evidence="4">HTH araC/xylS-type domain-containing protein</fullName>
    </recommendedName>
</protein>
<dbReference type="SUPFAM" id="SSF46689">
    <property type="entry name" value="Homeodomain-like"/>
    <property type="match status" value="1"/>
</dbReference>
<evidence type="ECO:0000256" key="2">
    <source>
        <dbReference type="ARBA" id="ARBA00023125"/>
    </source>
</evidence>
<dbReference type="InterPro" id="IPR018062">
    <property type="entry name" value="HTH_AraC-typ_CS"/>
</dbReference>
<dbReference type="PRINTS" id="PR00032">
    <property type="entry name" value="HTHARAC"/>
</dbReference>
<reference evidence="5 6" key="1">
    <citation type="submission" date="2016-07" db="EMBL/GenBank/DDBJ databases">
        <title>Genome analysis of Flavihumibacter stibioxidans YS-17.</title>
        <authorList>
            <person name="Shi K."/>
            <person name="Han Y."/>
            <person name="Wang G."/>
        </authorList>
    </citation>
    <scope>NUCLEOTIDE SEQUENCE [LARGE SCALE GENOMIC DNA]</scope>
    <source>
        <strain evidence="5 6">YS-17</strain>
    </source>
</reference>
<feature type="domain" description="HTH araC/xylS-type" evidence="4">
    <location>
        <begin position="54"/>
        <end position="127"/>
    </location>
</feature>
<keyword evidence="1" id="KW-0805">Transcription regulation</keyword>
<evidence type="ECO:0000259" key="4">
    <source>
        <dbReference type="PROSITE" id="PS01124"/>
    </source>
</evidence>
<dbReference type="PROSITE" id="PS00041">
    <property type="entry name" value="HTH_ARAC_FAMILY_1"/>
    <property type="match status" value="1"/>
</dbReference>
<keyword evidence="6" id="KW-1185">Reference proteome</keyword>
<proteinExistence type="predicted"/>
<keyword evidence="2" id="KW-0238">DNA-binding</keyword>
<gene>
    <name evidence="5" type="ORF">BC349_08455</name>
</gene>
<evidence type="ECO:0000313" key="5">
    <source>
        <dbReference type="EMBL" id="MBC6491059.1"/>
    </source>
</evidence>
<dbReference type="PANTHER" id="PTHR43280:SF28">
    <property type="entry name" value="HTH-TYPE TRANSCRIPTIONAL ACTIVATOR RHAS"/>
    <property type="match status" value="1"/>
</dbReference>
<dbReference type="InterPro" id="IPR020449">
    <property type="entry name" value="Tscrpt_reg_AraC-type_HTH"/>
</dbReference>
<evidence type="ECO:0000256" key="3">
    <source>
        <dbReference type="ARBA" id="ARBA00023163"/>
    </source>
</evidence>